<gene>
    <name evidence="3" type="ORF">FOZ60_010382</name>
    <name evidence="2" type="ORF">FOZ60_015946</name>
</gene>
<evidence type="ECO:0000256" key="1">
    <source>
        <dbReference type="SAM" id="SignalP"/>
    </source>
</evidence>
<feature type="chain" id="PRO_5036400632" evidence="1">
    <location>
        <begin position="18"/>
        <end position="143"/>
    </location>
</feature>
<evidence type="ECO:0000313" key="2">
    <source>
        <dbReference type="EMBL" id="KAF4678879.1"/>
    </source>
</evidence>
<name>A0A7J6N4M5_PEROL</name>
<keyword evidence="1" id="KW-0732">Signal</keyword>
<dbReference type="EMBL" id="JABANP010000821">
    <property type="protein sequence ID" value="KAF4678879.1"/>
    <property type="molecule type" value="Genomic_DNA"/>
</dbReference>
<protein>
    <submittedName>
        <fullName evidence="2">Uncharacterized protein</fullName>
    </submittedName>
</protein>
<feature type="signal peptide" evidence="1">
    <location>
        <begin position="1"/>
        <end position="17"/>
    </location>
</feature>
<comment type="caution">
    <text evidence="2">The sequence shown here is derived from an EMBL/GenBank/DDBJ whole genome shotgun (WGS) entry which is preliminary data.</text>
</comment>
<organism evidence="2 4">
    <name type="scientific">Perkinsus olseni</name>
    <name type="common">Perkinsus atlanticus</name>
    <dbReference type="NCBI Taxonomy" id="32597"/>
    <lineage>
        <taxon>Eukaryota</taxon>
        <taxon>Sar</taxon>
        <taxon>Alveolata</taxon>
        <taxon>Perkinsozoa</taxon>
        <taxon>Perkinsea</taxon>
        <taxon>Perkinsida</taxon>
        <taxon>Perkinsidae</taxon>
        <taxon>Perkinsus</taxon>
    </lineage>
</organism>
<dbReference type="EMBL" id="JABANP010000420">
    <property type="protein sequence ID" value="KAF4682587.1"/>
    <property type="molecule type" value="Genomic_DNA"/>
</dbReference>
<proteinExistence type="predicted"/>
<evidence type="ECO:0000313" key="4">
    <source>
        <dbReference type="Proteomes" id="UP000541610"/>
    </source>
</evidence>
<accession>A0A7J6N4M5</accession>
<reference evidence="2 4" key="1">
    <citation type="submission" date="2020-04" db="EMBL/GenBank/DDBJ databases">
        <title>Perkinsus olseni comparative genomics.</title>
        <authorList>
            <person name="Bogema D.R."/>
        </authorList>
    </citation>
    <scope>NUCLEOTIDE SEQUENCE [LARGE SCALE GENOMIC DNA]</scope>
    <source>
        <strain evidence="2">00978-12</strain>
    </source>
</reference>
<dbReference type="AlphaFoldDB" id="A0A7J6N4M5"/>
<sequence>MSFPRAIILLLASLSMAKNFPPEDDYCIKPNLVFTAAIFFEHVTQQQRHINAIQVLYFIEKLPLEVNVTGIIPWKSNSGNTAIALDIKNKNFTDFAKVFHFNPTEWEEIPYNRSKDAFTLSINGTPMDASHAQCHTTTTPGPR</sequence>
<dbReference type="OrthoDB" id="446585at2759"/>
<dbReference type="Proteomes" id="UP000541610">
    <property type="component" value="Unassembled WGS sequence"/>
</dbReference>
<evidence type="ECO:0000313" key="3">
    <source>
        <dbReference type="EMBL" id="KAF4682587.1"/>
    </source>
</evidence>